<reference evidence="3" key="1">
    <citation type="submission" date="2021-01" db="EMBL/GenBank/DDBJ databases">
        <title>Whole genome shotgun sequence of Rugosimonospora africana NBRC 104875.</title>
        <authorList>
            <person name="Komaki H."/>
            <person name="Tamura T."/>
        </authorList>
    </citation>
    <scope>NUCLEOTIDE SEQUENCE</scope>
    <source>
        <strain evidence="3">NBRC 104875</strain>
    </source>
</reference>
<gene>
    <name evidence="3" type="ORF">Raf01_42870</name>
</gene>
<dbReference type="AlphaFoldDB" id="A0A8J3QUM9"/>
<accession>A0A8J3QUM9</accession>
<dbReference type="InterPro" id="IPR001387">
    <property type="entry name" value="Cro/C1-type_HTH"/>
</dbReference>
<organism evidence="3 4">
    <name type="scientific">Rugosimonospora africana</name>
    <dbReference type="NCBI Taxonomy" id="556532"/>
    <lineage>
        <taxon>Bacteria</taxon>
        <taxon>Bacillati</taxon>
        <taxon>Actinomycetota</taxon>
        <taxon>Actinomycetes</taxon>
        <taxon>Micromonosporales</taxon>
        <taxon>Micromonosporaceae</taxon>
        <taxon>Rugosimonospora</taxon>
    </lineage>
</organism>
<protein>
    <recommendedName>
        <fullName evidence="2">HTH cro/C1-type domain-containing protein</fullName>
    </recommendedName>
</protein>
<dbReference type="Proteomes" id="UP000642748">
    <property type="component" value="Unassembled WGS sequence"/>
</dbReference>
<keyword evidence="4" id="KW-1185">Reference proteome</keyword>
<dbReference type="Pfam" id="PF13443">
    <property type="entry name" value="HTH_26"/>
    <property type="match status" value="1"/>
</dbReference>
<feature type="domain" description="HTH cro/C1-type" evidence="2">
    <location>
        <begin position="10"/>
        <end position="76"/>
    </location>
</feature>
<feature type="region of interest" description="Disordered" evidence="1">
    <location>
        <begin position="86"/>
        <end position="113"/>
    </location>
</feature>
<dbReference type="EMBL" id="BONZ01000039">
    <property type="protein sequence ID" value="GIH16115.1"/>
    <property type="molecule type" value="Genomic_DNA"/>
</dbReference>
<proteinExistence type="predicted"/>
<name>A0A8J3QUM9_9ACTN</name>
<evidence type="ECO:0000256" key="1">
    <source>
        <dbReference type="SAM" id="MobiDB-lite"/>
    </source>
</evidence>
<evidence type="ECO:0000259" key="2">
    <source>
        <dbReference type="Pfam" id="PF13443"/>
    </source>
</evidence>
<comment type="caution">
    <text evidence="3">The sequence shown here is derived from an EMBL/GenBank/DDBJ whole genome shotgun (WGS) entry which is preliminary data.</text>
</comment>
<evidence type="ECO:0000313" key="4">
    <source>
        <dbReference type="Proteomes" id="UP000642748"/>
    </source>
</evidence>
<sequence length="113" mass="12441">MKRKMGYRWNLRQVMAGHGMFATTDLVGPLAERGVVLSREQVFRLVTQPPQRLSMEIFAALCHIFDCTPNDLIEIEVVNTPVRKAAGGGPRGGEKAAVAPTGRRVAVRRPDLS</sequence>
<evidence type="ECO:0000313" key="3">
    <source>
        <dbReference type="EMBL" id="GIH16115.1"/>
    </source>
</evidence>